<dbReference type="Pfam" id="PF00293">
    <property type="entry name" value="NUDIX"/>
    <property type="match status" value="1"/>
</dbReference>
<evidence type="ECO:0000313" key="5">
    <source>
        <dbReference type="EMBL" id="QEX20454.1"/>
    </source>
</evidence>
<dbReference type="PRINTS" id="PR00502">
    <property type="entry name" value="NUDIXFAMILY"/>
</dbReference>
<dbReference type="KEGG" id="hadh:FRZ61_03710"/>
<evidence type="ECO:0000313" key="6">
    <source>
        <dbReference type="Proteomes" id="UP000325797"/>
    </source>
</evidence>
<dbReference type="PANTHER" id="PTHR43046:SF14">
    <property type="entry name" value="MUTT_NUDIX FAMILY PROTEIN"/>
    <property type="match status" value="1"/>
</dbReference>
<dbReference type="InterPro" id="IPR020084">
    <property type="entry name" value="NUDIX_hydrolase_CS"/>
</dbReference>
<dbReference type="PANTHER" id="PTHR43046">
    <property type="entry name" value="GDP-MANNOSE MANNOSYL HYDROLASE"/>
    <property type="match status" value="1"/>
</dbReference>
<feature type="domain" description="Nudix hydrolase" evidence="4">
    <location>
        <begin position="15"/>
        <end position="150"/>
    </location>
</feature>
<sequence length="156" mass="17402">MTGDKAPSVPGPRLHPSDAVAAIIVVPGQGYLLQLRDDRPDIFFPAHWGLFGGAIEPGESEEQALQRELAEEIGIELPPGVARYVTRIDFDWNRPGCGRTTRAFFEVTVPAERVQSLVLREGSDLEVFPPERIAALRVTPYDAFGLWLHMNRERII</sequence>
<comment type="cofactor">
    <cofactor evidence="1">
        <name>Mg(2+)</name>
        <dbReference type="ChEBI" id="CHEBI:18420"/>
    </cofactor>
</comment>
<dbReference type="InterPro" id="IPR015797">
    <property type="entry name" value="NUDIX_hydrolase-like_dom_sf"/>
</dbReference>
<gene>
    <name evidence="5" type="ORF">FRZ61_03710</name>
</gene>
<dbReference type="InterPro" id="IPR020476">
    <property type="entry name" value="Nudix_hydrolase"/>
</dbReference>
<evidence type="ECO:0000256" key="1">
    <source>
        <dbReference type="ARBA" id="ARBA00001946"/>
    </source>
</evidence>
<dbReference type="InterPro" id="IPR000086">
    <property type="entry name" value="NUDIX_hydrolase_dom"/>
</dbReference>
<dbReference type="PROSITE" id="PS00893">
    <property type="entry name" value="NUDIX_BOX"/>
    <property type="match status" value="1"/>
</dbReference>
<dbReference type="RefSeq" id="WP_191909252.1">
    <property type="nucleotide sequence ID" value="NZ_CP042582.1"/>
</dbReference>
<evidence type="ECO:0000259" key="4">
    <source>
        <dbReference type="PROSITE" id="PS51462"/>
    </source>
</evidence>
<evidence type="ECO:0000256" key="2">
    <source>
        <dbReference type="ARBA" id="ARBA00022801"/>
    </source>
</evidence>
<evidence type="ECO:0000256" key="3">
    <source>
        <dbReference type="RuleBase" id="RU003476"/>
    </source>
</evidence>
<dbReference type="PROSITE" id="PS51462">
    <property type="entry name" value="NUDIX"/>
    <property type="match status" value="1"/>
</dbReference>
<proteinExistence type="inferred from homology"/>
<protein>
    <recommendedName>
        <fullName evidence="4">Nudix hydrolase domain-containing protein</fullName>
    </recommendedName>
</protein>
<dbReference type="AlphaFoldDB" id="A0A5J6MT13"/>
<dbReference type="Gene3D" id="3.90.79.10">
    <property type="entry name" value="Nucleoside Triphosphate Pyrophosphohydrolase"/>
    <property type="match status" value="1"/>
</dbReference>
<dbReference type="GO" id="GO:0016787">
    <property type="term" value="F:hydrolase activity"/>
    <property type="evidence" value="ECO:0007669"/>
    <property type="project" value="UniProtKB-KW"/>
</dbReference>
<keyword evidence="2 3" id="KW-0378">Hydrolase</keyword>
<dbReference type="Proteomes" id="UP000325797">
    <property type="component" value="Chromosome"/>
</dbReference>
<dbReference type="EMBL" id="CP042582">
    <property type="protein sequence ID" value="QEX20454.1"/>
    <property type="molecule type" value="Genomic_DNA"/>
</dbReference>
<dbReference type="SUPFAM" id="SSF55811">
    <property type="entry name" value="Nudix"/>
    <property type="match status" value="1"/>
</dbReference>
<comment type="similarity">
    <text evidence="3">Belongs to the Nudix hydrolase family.</text>
</comment>
<reference evidence="5 6" key="1">
    <citation type="submission" date="2019-08" db="EMBL/GenBank/DDBJ databases">
        <title>Hyperibacter terrae gen. nov., sp. nov. and Hyperibacter viscosus sp. nov., two new members in the family Rhodospirillaceae isolated from the rhizosphere of Hypericum perforatum.</title>
        <authorList>
            <person name="Noviana Z."/>
        </authorList>
    </citation>
    <scope>NUCLEOTIDE SEQUENCE [LARGE SCALE GENOMIC DNA]</scope>
    <source>
        <strain evidence="5 6">R5959</strain>
    </source>
</reference>
<keyword evidence="6" id="KW-1185">Reference proteome</keyword>
<organism evidence="5 6">
    <name type="scientific">Hypericibacter adhaerens</name>
    <dbReference type="NCBI Taxonomy" id="2602016"/>
    <lineage>
        <taxon>Bacteria</taxon>
        <taxon>Pseudomonadati</taxon>
        <taxon>Pseudomonadota</taxon>
        <taxon>Alphaproteobacteria</taxon>
        <taxon>Rhodospirillales</taxon>
        <taxon>Dongiaceae</taxon>
        <taxon>Hypericibacter</taxon>
    </lineage>
</organism>
<name>A0A5J6MT13_9PROT</name>
<accession>A0A5J6MT13</accession>